<reference evidence="1 2" key="1">
    <citation type="submission" date="2021-06" db="EMBL/GenBank/DDBJ databases">
        <title>Caerostris extrusa draft genome.</title>
        <authorList>
            <person name="Kono N."/>
            <person name="Arakawa K."/>
        </authorList>
    </citation>
    <scope>NUCLEOTIDE SEQUENCE [LARGE SCALE GENOMIC DNA]</scope>
</reference>
<comment type="caution">
    <text evidence="1">The sequence shown here is derived from an EMBL/GenBank/DDBJ whole genome shotgun (WGS) entry which is preliminary data.</text>
</comment>
<proteinExistence type="predicted"/>
<keyword evidence="2" id="KW-1185">Reference proteome</keyword>
<evidence type="ECO:0000313" key="1">
    <source>
        <dbReference type="EMBL" id="GIZ04969.1"/>
    </source>
</evidence>
<protein>
    <submittedName>
        <fullName evidence="1">Uncharacterized protein</fullName>
    </submittedName>
</protein>
<dbReference type="Proteomes" id="UP001054945">
    <property type="component" value="Unassembled WGS sequence"/>
</dbReference>
<accession>A0AAV4YDG5</accession>
<organism evidence="1 2">
    <name type="scientific">Caerostris extrusa</name>
    <name type="common">Bark spider</name>
    <name type="synonym">Caerostris bankana</name>
    <dbReference type="NCBI Taxonomy" id="172846"/>
    <lineage>
        <taxon>Eukaryota</taxon>
        <taxon>Metazoa</taxon>
        <taxon>Ecdysozoa</taxon>
        <taxon>Arthropoda</taxon>
        <taxon>Chelicerata</taxon>
        <taxon>Arachnida</taxon>
        <taxon>Araneae</taxon>
        <taxon>Araneomorphae</taxon>
        <taxon>Entelegynae</taxon>
        <taxon>Araneoidea</taxon>
        <taxon>Araneidae</taxon>
        <taxon>Caerostris</taxon>
    </lineage>
</organism>
<dbReference type="EMBL" id="BPLR01019175">
    <property type="protein sequence ID" value="GIZ04969.1"/>
    <property type="molecule type" value="Genomic_DNA"/>
</dbReference>
<sequence>MLDKGLALVTQKPLQSQLMQLECKMAFLDAAFERLLGPCMAIMSRMLTITRNKLLSSFGSEANISDLR</sequence>
<dbReference type="AlphaFoldDB" id="A0AAV4YDG5"/>
<name>A0AAV4YDG5_CAEEX</name>
<gene>
    <name evidence="1" type="ORF">CEXT_150931</name>
</gene>
<evidence type="ECO:0000313" key="2">
    <source>
        <dbReference type="Proteomes" id="UP001054945"/>
    </source>
</evidence>